<organism evidence="2 3">
    <name type="scientific">Entomortierella chlamydospora</name>
    <dbReference type="NCBI Taxonomy" id="101097"/>
    <lineage>
        <taxon>Eukaryota</taxon>
        <taxon>Fungi</taxon>
        <taxon>Fungi incertae sedis</taxon>
        <taxon>Mucoromycota</taxon>
        <taxon>Mortierellomycotina</taxon>
        <taxon>Mortierellomycetes</taxon>
        <taxon>Mortierellales</taxon>
        <taxon>Mortierellaceae</taxon>
        <taxon>Entomortierella</taxon>
    </lineage>
</organism>
<dbReference type="PANTHER" id="PTHR42076:SF1">
    <property type="entry name" value="CYANOVIRIN-N DOMAIN-CONTAINING PROTEIN"/>
    <property type="match status" value="1"/>
</dbReference>
<dbReference type="EMBL" id="JAAAID010000465">
    <property type="protein sequence ID" value="KAG0017202.1"/>
    <property type="molecule type" value="Genomic_DNA"/>
</dbReference>
<evidence type="ECO:0000313" key="3">
    <source>
        <dbReference type="Proteomes" id="UP000703661"/>
    </source>
</evidence>
<gene>
    <name evidence="2" type="ORF">BGZ80_008532</name>
</gene>
<evidence type="ECO:0000313" key="2">
    <source>
        <dbReference type="EMBL" id="KAG0017202.1"/>
    </source>
</evidence>
<dbReference type="SUPFAM" id="SSF69318">
    <property type="entry name" value="Integrin alpha N-terminal domain"/>
    <property type="match status" value="1"/>
</dbReference>
<proteinExistence type="predicted"/>
<dbReference type="SUPFAM" id="SSF51322">
    <property type="entry name" value="Cyanovirin-N"/>
    <property type="match status" value="1"/>
</dbReference>
<evidence type="ECO:0000259" key="1">
    <source>
        <dbReference type="SMART" id="SM01111"/>
    </source>
</evidence>
<sequence length="558" mass="60975">MAYQQRIFAAGTVFNVEDNGVWSFADFNGDGSQDLVYIKTRNTGTGRIEVHAARNESRFQEHTLATGTVFQIEDNGTWLMQDWTGDGKADLVYIKTRNTGTGAVEVHVADAASRYQNFVLQTGTCFGCGDDGNGIWTMSRKGDLVFIKIRNCGSNMVEYHVASKASNYKQFTQHVVTGFGIEDNGTWCLAPNCDGDFVDLYYIKTRNTGSGMVEVHAVSASSGWKSRLIDVPTSFDPEDNGQWLMVDFTHQKQPDLVYIKTRSTGTGKIEVHVVEPQQVVPRTFMDSSSDVRLDPDTPNVLRANLRRNNSSWRDASIDLNMFLGNTDGKFTWEGSGFQASARGTNIKGSVLSAELCKIDGSWVSDSFDLRNVIMNNDGVFQAVNVPVLLAIPDEQQAIVLNQLQQALALPDVKLKLFDEPDGATVLYVNVGVDTEDAFKGTFLEGIPIKTYSAEARDSLMHLVKSSGKPIEQVNVDVGTIAFGGSVGAYTGVEAGVSLIKAQASCFDLNLGYGVDTGIGYRDGSYEMKLDGWGFQIGRKVSISVFGSSFGIDFGRLFG</sequence>
<comment type="caution">
    <text evidence="2">The sequence shown here is derived from an EMBL/GenBank/DDBJ whole genome shotgun (WGS) entry which is preliminary data.</text>
</comment>
<dbReference type="OrthoDB" id="674604at2759"/>
<dbReference type="SMART" id="SM01111">
    <property type="entry name" value="CVNH"/>
    <property type="match status" value="1"/>
</dbReference>
<accession>A0A9P6MXF3</accession>
<protein>
    <recommendedName>
        <fullName evidence="1">Cyanovirin-N domain-containing protein</fullName>
    </recommendedName>
</protein>
<name>A0A9P6MXF3_9FUNG</name>
<dbReference type="InterPro" id="IPR036673">
    <property type="entry name" value="Cyanovirin-N_sf"/>
</dbReference>
<reference evidence="2" key="1">
    <citation type="journal article" date="2020" name="Fungal Divers.">
        <title>Resolving the Mortierellaceae phylogeny through synthesis of multi-gene phylogenetics and phylogenomics.</title>
        <authorList>
            <person name="Vandepol N."/>
            <person name="Liber J."/>
            <person name="Desiro A."/>
            <person name="Na H."/>
            <person name="Kennedy M."/>
            <person name="Barry K."/>
            <person name="Grigoriev I.V."/>
            <person name="Miller A.N."/>
            <person name="O'Donnell K."/>
            <person name="Stajich J.E."/>
            <person name="Bonito G."/>
        </authorList>
    </citation>
    <scope>NUCLEOTIDE SEQUENCE</scope>
    <source>
        <strain evidence="2">NRRL 2769</strain>
    </source>
</reference>
<dbReference type="InterPro" id="IPR011058">
    <property type="entry name" value="Cyanovirin-N"/>
</dbReference>
<dbReference type="Pfam" id="PF08881">
    <property type="entry name" value="CVNH"/>
    <property type="match status" value="1"/>
</dbReference>
<dbReference type="InterPro" id="IPR028994">
    <property type="entry name" value="Integrin_alpha_N"/>
</dbReference>
<dbReference type="PANTHER" id="PTHR42076">
    <property type="entry name" value="CYANOVIRIN-N HOMOLOG"/>
    <property type="match status" value="1"/>
</dbReference>
<dbReference type="Gene3D" id="2.30.60.10">
    <property type="entry name" value="Cyanovirin-N"/>
    <property type="match status" value="1"/>
</dbReference>
<dbReference type="Proteomes" id="UP000703661">
    <property type="component" value="Unassembled WGS sequence"/>
</dbReference>
<keyword evidence="3" id="KW-1185">Reference proteome</keyword>
<dbReference type="AlphaFoldDB" id="A0A9P6MXF3"/>
<feature type="domain" description="Cyanovirin-N" evidence="1">
    <location>
        <begin position="283"/>
        <end position="382"/>
    </location>
</feature>